<name>G7H0Z1_9ACTN</name>
<proteinExistence type="predicted"/>
<sequence>MALLRDGIARWGFPEHRIEGWIANLEAEPDPDGKYSVSAGVGPAGLICQVQLNYKRVGRSVLTYDIYTSPDFRIPENIEAIKRTGQMDLNAVTRKQA</sequence>
<protein>
    <submittedName>
        <fullName evidence="1">Uncharacterized protein</fullName>
    </submittedName>
</protein>
<keyword evidence="2" id="KW-1185">Reference proteome</keyword>
<comment type="caution">
    <text evidence="1">The sequence shown here is derived from an EMBL/GenBank/DDBJ whole genome shotgun (WGS) entry which is preliminary data.</text>
</comment>
<evidence type="ECO:0000313" key="1">
    <source>
        <dbReference type="EMBL" id="GAB09516.1"/>
    </source>
</evidence>
<dbReference type="EMBL" id="BAEE01000042">
    <property type="protein sequence ID" value="GAB09516.1"/>
    <property type="molecule type" value="Genomic_DNA"/>
</dbReference>
<organism evidence="1 2">
    <name type="scientific">Gordonia araii NBRC 100433</name>
    <dbReference type="NCBI Taxonomy" id="1073574"/>
    <lineage>
        <taxon>Bacteria</taxon>
        <taxon>Bacillati</taxon>
        <taxon>Actinomycetota</taxon>
        <taxon>Actinomycetes</taxon>
        <taxon>Mycobacteriales</taxon>
        <taxon>Gordoniaceae</taxon>
        <taxon>Gordonia</taxon>
    </lineage>
</organism>
<dbReference type="AlphaFoldDB" id="G7H0Z1"/>
<dbReference type="Proteomes" id="UP000035088">
    <property type="component" value="Unassembled WGS sequence"/>
</dbReference>
<gene>
    <name evidence="1" type="ORF">GOARA_042_00230</name>
</gene>
<reference evidence="1 2" key="1">
    <citation type="submission" date="2011-11" db="EMBL/GenBank/DDBJ databases">
        <title>Whole genome shotgun sequence of Gordonia araii NBRC 100433.</title>
        <authorList>
            <person name="Yoshida Y."/>
            <person name="Hosoyama A."/>
            <person name="Tsuchikane K."/>
            <person name="Katsumata H."/>
            <person name="Yamazaki S."/>
            <person name="Fujita N."/>
        </authorList>
    </citation>
    <scope>NUCLEOTIDE SEQUENCE [LARGE SCALE GENOMIC DNA]</scope>
    <source>
        <strain evidence="1 2">NBRC 100433</strain>
    </source>
</reference>
<evidence type="ECO:0000313" key="2">
    <source>
        <dbReference type="Proteomes" id="UP000035088"/>
    </source>
</evidence>
<accession>G7H0Z1</accession>
<dbReference type="STRING" id="1073574.GOARA_042_00230"/>